<dbReference type="Pfam" id="PF07725">
    <property type="entry name" value="LRR_3"/>
    <property type="match status" value="1"/>
</dbReference>
<evidence type="ECO:0000256" key="5">
    <source>
        <dbReference type="ARBA" id="ARBA00022821"/>
    </source>
</evidence>
<dbReference type="PROSITE" id="PS50104">
    <property type="entry name" value="TIR"/>
    <property type="match status" value="1"/>
</dbReference>
<dbReference type="Gene3D" id="3.40.50.300">
    <property type="entry name" value="P-loop containing nucleotide triphosphate hydrolases"/>
    <property type="match status" value="1"/>
</dbReference>
<keyword evidence="6" id="KW-0520">NAD</keyword>
<evidence type="ECO:0000256" key="6">
    <source>
        <dbReference type="ARBA" id="ARBA00023027"/>
    </source>
</evidence>
<dbReference type="InterPro" id="IPR011713">
    <property type="entry name" value="Leu-rich_rpt_3"/>
</dbReference>
<evidence type="ECO:0000256" key="7">
    <source>
        <dbReference type="ARBA" id="ARBA00047304"/>
    </source>
</evidence>
<evidence type="ECO:0000313" key="10">
    <source>
        <dbReference type="EMBL" id="CAA0360512.1"/>
    </source>
</evidence>
<dbReference type="Gene3D" id="3.40.50.10140">
    <property type="entry name" value="Toll/interleukin-1 receptor homology (TIR) domain"/>
    <property type="match status" value="1"/>
</dbReference>
<dbReference type="SUPFAM" id="SSF52200">
    <property type="entry name" value="Toll/Interleukin receptor TIR domain"/>
    <property type="match status" value="1"/>
</dbReference>
<evidence type="ECO:0000256" key="2">
    <source>
        <dbReference type="ARBA" id="ARBA00022614"/>
    </source>
</evidence>
<dbReference type="FunFam" id="1.10.8.430:FF:000002">
    <property type="entry name" value="Disease resistance protein (TIR-NBS-LRR class)"/>
    <property type="match status" value="1"/>
</dbReference>
<comment type="catalytic activity">
    <reaction evidence="7">
        <text>NAD(+) + H2O = ADP-D-ribose + nicotinamide + H(+)</text>
        <dbReference type="Rhea" id="RHEA:16301"/>
        <dbReference type="ChEBI" id="CHEBI:15377"/>
        <dbReference type="ChEBI" id="CHEBI:15378"/>
        <dbReference type="ChEBI" id="CHEBI:17154"/>
        <dbReference type="ChEBI" id="CHEBI:57540"/>
        <dbReference type="ChEBI" id="CHEBI:57967"/>
        <dbReference type="EC" id="3.2.2.6"/>
    </reaction>
    <physiologicalReaction direction="left-to-right" evidence="7">
        <dbReference type="Rhea" id="RHEA:16302"/>
    </physiologicalReaction>
</comment>
<dbReference type="FunFam" id="3.40.50.10140:FF:000007">
    <property type="entry name" value="Disease resistance protein (TIR-NBS-LRR class)"/>
    <property type="match status" value="1"/>
</dbReference>
<keyword evidence="8" id="KW-0812">Transmembrane</keyword>
<dbReference type="PRINTS" id="PR00364">
    <property type="entry name" value="DISEASERSIST"/>
</dbReference>
<dbReference type="OrthoDB" id="2018313at2759"/>
<keyword evidence="5" id="KW-0611">Plant defense</keyword>
<dbReference type="SUPFAM" id="SSF52058">
    <property type="entry name" value="L domain-like"/>
    <property type="match status" value="1"/>
</dbReference>
<organism evidence="10 11">
    <name type="scientific">Arabidopsis thaliana</name>
    <name type="common">Mouse-ear cress</name>
    <dbReference type="NCBI Taxonomy" id="3702"/>
    <lineage>
        <taxon>Eukaryota</taxon>
        <taxon>Viridiplantae</taxon>
        <taxon>Streptophyta</taxon>
        <taxon>Embryophyta</taxon>
        <taxon>Tracheophyta</taxon>
        <taxon>Spermatophyta</taxon>
        <taxon>Magnoliopsida</taxon>
        <taxon>eudicotyledons</taxon>
        <taxon>Gunneridae</taxon>
        <taxon>Pentapetalae</taxon>
        <taxon>rosids</taxon>
        <taxon>malvids</taxon>
        <taxon>Brassicales</taxon>
        <taxon>Brassicaceae</taxon>
        <taxon>Camelineae</taxon>
        <taxon>Arabidopsis</taxon>
    </lineage>
</organism>
<dbReference type="InterPro" id="IPR042197">
    <property type="entry name" value="Apaf_helical"/>
</dbReference>
<dbReference type="Pfam" id="PF01582">
    <property type="entry name" value="TIR"/>
    <property type="match status" value="1"/>
</dbReference>
<accession>A0A5S9WXT7</accession>
<dbReference type="InterPro" id="IPR000157">
    <property type="entry name" value="TIR_dom"/>
</dbReference>
<protein>
    <recommendedName>
        <fullName evidence="1">ADP-ribosyl cyclase/cyclic ADP-ribose hydrolase</fullName>
        <ecNumber evidence="1">3.2.2.6</ecNumber>
    </recommendedName>
</protein>
<feature type="transmembrane region" description="Helical" evidence="8">
    <location>
        <begin position="6"/>
        <end position="28"/>
    </location>
</feature>
<keyword evidence="3" id="KW-0677">Repeat</keyword>
<dbReference type="Pfam" id="PF00931">
    <property type="entry name" value="NB-ARC"/>
    <property type="match status" value="1"/>
</dbReference>
<dbReference type="FunFam" id="3.40.50.300:FF:001002">
    <property type="entry name" value="Disease resistance protein (TIR-NBS-LRR class)"/>
    <property type="match status" value="1"/>
</dbReference>
<dbReference type="ExpressionAtlas" id="A0A5S9WXT7">
    <property type="expression patterns" value="baseline and differential"/>
</dbReference>
<dbReference type="Gene3D" id="1.10.8.430">
    <property type="entry name" value="Helical domain of apoptotic protease-activating factors"/>
    <property type="match status" value="1"/>
</dbReference>
<dbReference type="SUPFAM" id="SSF46785">
    <property type="entry name" value="Winged helix' DNA-binding domain"/>
    <property type="match status" value="1"/>
</dbReference>
<proteinExistence type="predicted"/>
<dbReference type="Proteomes" id="UP000434276">
    <property type="component" value="Unassembled WGS sequence"/>
</dbReference>
<dbReference type="GO" id="GO:0006952">
    <property type="term" value="P:defense response"/>
    <property type="evidence" value="ECO:0007669"/>
    <property type="project" value="UniProtKB-KW"/>
</dbReference>
<evidence type="ECO:0000256" key="4">
    <source>
        <dbReference type="ARBA" id="ARBA00022801"/>
    </source>
</evidence>
<sequence>MNSSFLSSFCAAAITFFTLLGTISFMFYRKVKSHQENKTIASFPFSSSLSLSSTPSSLSRNRKHDVFPSFHGADVRKTFLTHILKEFKRKGIVPFIDNDIERSKSIGPELIEAIRGSKIAIVLLSRNYASSSWCLNELVEIMKCREELGQRVMTIFYEVYPTDVKNQIGDFGKAFKKTCKGKTKEEIKKWRKVLEVVATIAGEHSRNWDNEAAMIEKFVTDVSNMLNSSTRSRDFDGLIEMGAHVKEMESLLCLDSNEVRVIGILGPAGIGKTTIARAISNRISNRFDSSVFMENIKELCTRPVCSDDYSAKLHLQKQFMSQIMNHKDIEIPHLGVACDRLNNQKVLIVLDSIDQSLQLDAIAKETRWFGHGSRIIITTQDQKLLKAHGINHIYKVEFPSTYVACQIFCMYAFGQKFPKDGFEELAWQVTILSGELPLGLRVMGSYLRGMSKQEWINALPMLKNHLDANIKSILKCSYDALCDEDKDLFLHIACCFNYHCVEKVEGYLEHKFFDVSQRLQLLAQKSLISIETSDRYIGDRRIHMHNLLVQLGREIVRHPLGHHSILEPWNRQFLVDARDILEVLSDNAVGSNVIGINFYPPKVSGEMNISERAFEGMTNLKFLRFNGPYGDQSDRWCLPQSLYYLSRKIRLLEWNLFPMTCLPLNFCTEYLVELQMRDSKVQKLWEGDKTLGNLKWIDLRGSKNLNALPDLSTATKLQELILTKCSSLAELPFSIGKATNLQKLYLGMCTSLVELPSAIGNLHKLQELQLQGCSKLAVLPTNINLESLDKLNLSDCILLKSFPEISTNIKDLKLMRTAIKEVPLSIKSWSRLQDLEMSYNENLQGFPHSLDIITKVHFRHTETPEIPSWVSKISRLKKVILEGYEKPVVPPELSNSVSYGLVENGGSLETFNGSFHNDAKKYLKFINCLKVNKEARELIQTSSTLKLLPSREVPANLTYPAGTGSFIMVSLNPTTLIFKACILLVKKSDKEKEDDDREIVVYYDIMEKHKVRVMPPAYRFIVPPFLTEHLLTFELEADVTSNELIFKFQLGSDEVVIKDFGVFQP</sequence>
<reference evidence="10 11" key="1">
    <citation type="submission" date="2019-12" db="EMBL/GenBank/DDBJ databases">
        <authorList>
            <person name="Jiao W.-B."/>
            <person name="Schneeberger K."/>
        </authorList>
    </citation>
    <scope>NUCLEOTIDE SEQUENCE [LARGE SCALE GENOMIC DNA]</scope>
    <source>
        <strain evidence="11">cv. C24</strain>
    </source>
</reference>
<evidence type="ECO:0000259" key="9">
    <source>
        <dbReference type="PROSITE" id="PS50104"/>
    </source>
</evidence>
<keyword evidence="4" id="KW-0378">Hydrolase</keyword>
<dbReference type="AlphaFoldDB" id="A0A5S9WXT7"/>
<dbReference type="GO" id="GO:0061809">
    <property type="term" value="F:NAD+ nucleosidase activity, cyclic ADP-ribose generating"/>
    <property type="evidence" value="ECO:0007669"/>
    <property type="project" value="UniProtKB-EC"/>
</dbReference>
<evidence type="ECO:0000313" key="11">
    <source>
        <dbReference type="Proteomes" id="UP000434276"/>
    </source>
</evidence>
<dbReference type="GO" id="GO:0043531">
    <property type="term" value="F:ADP binding"/>
    <property type="evidence" value="ECO:0007669"/>
    <property type="project" value="InterPro"/>
</dbReference>
<evidence type="ECO:0000256" key="3">
    <source>
        <dbReference type="ARBA" id="ARBA00022737"/>
    </source>
</evidence>
<dbReference type="InterPro" id="IPR035897">
    <property type="entry name" value="Toll_tir_struct_dom_sf"/>
</dbReference>
<keyword evidence="2" id="KW-0433">Leucine-rich repeat</keyword>
<feature type="domain" description="TIR" evidence="9">
    <location>
        <begin position="62"/>
        <end position="226"/>
    </location>
</feature>
<dbReference type="GO" id="GO:0007165">
    <property type="term" value="P:signal transduction"/>
    <property type="evidence" value="ECO:0007669"/>
    <property type="project" value="InterPro"/>
</dbReference>
<dbReference type="InterPro" id="IPR036390">
    <property type="entry name" value="WH_DNA-bd_sf"/>
</dbReference>
<dbReference type="PANTHER" id="PTHR11017:SF411">
    <property type="entry name" value="ADP-RIBOSYL CYCLASE_CYCLIC ADP-RIBOSE HYDROLASE-RELATED"/>
    <property type="match status" value="1"/>
</dbReference>
<dbReference type="InterPro" id="IPR002182">
    <property type="entry name" value="NB-ARC"/>
</dbReference>
<dbReference type="EC" id="3.2.2.6" evidence="1"/>
<dbReference type="InterPro" id="IPR003593">
    <property type="entry name" value="AAA+_ATPase"/>
</dbReference>
<dbReference type="InterPro" id="IPR027417">
    <property type="entry name" value="P-loop_NTPase"/>
</dbReference>
<dbReference type="SMART" id="SM00255">
    <property type="entry name" value="TIR"/>
    <property type="match status" value="1"/>
</dbReference>
<evidence type="ECO:0000256" key="1">
    <source>
        <dbReference type="ARBA" id="ARBA00011982"/>
    </source>
</evidence>
<dbReference type="EMBL" id="CACSHJ010000088">
    <property type="protein sequence ID" value="CAA0360512.1"/>
    <property type="molecule type" value="Genomic_DNA"/>
</dbReference>
<dbReference type="InterPro" id="IPR044974">
    <property type="entry name" value="Disease_R_plants"/>
</dbReference>
<keyword evidence="8" id="KW-1133">Transmembrane helix</keyword>
<dbReference type="Gene3D" id="3.80.10.10">
    <property type="entry name" value="Ribonuclease Inhibitor"/>
    <property type="match status" value="1"/>
</dbReference>
<dbReference type="PANTHER" id="PTHR11017">
    <property type="entry name" value="LEUCINE-RICH REPEAT-CONTAINING PROTEIN"/>
    <property type="match status" value="1"/>
</dbReference>
<dbReference type="SUPFAM" id="SSF52540">
    <property type="entry name" value="P-loop containing nucleoside triphosphate hydrolases"/>
    <property type="match status" value="1"/>
</dbReference>
<name>A0A5S9WXT7_ARATH</name>
<keyword evidence="8" id="KW-0472">Membrane</keyword>
<evidence type="ECO:0000256" key="8">
    <source>
        <dbReference type="SAM" id="Phobius"/>
    </source>
</evidence>
<dbReference type="Pfam" id="PF23282">
    <property type="entry name" value="WHD_ROQ1"/>
    <property type="match status" value="1"/>
</dbReference>
<gene>
    <name evidence="10" type="ORF">C24_LOCUS7615</name>
</gene>
<dbReference type="SMART" id="SM00382">
    <property type="entry name" value="AAA"/>
    <property type="match status" value="1"/>
</dbReference>
<dbReference type="InterPro" id="IPR058192">
    <property type="entry name" value="WHD_ROQ1-like"/>
</dbReference>
<dbReference type="InterPro" id="IPR032675">
    <property type="entry name" value="LRR_dom_sf"/>
</dbReference>